<evidence type="ECO:0000313" key="3">
    <source>
        <dbReference type="Proteomes" id="UP000321248"/>
    </source>
</evidence>
<feature type="region of interest" description="Disordered" evidence="1">
    <location>
        <begin position="167"/>
        <end position="256"/>
    </location>
</feature>
<reference evidence="2 3" key="1">
    <citation type="submission" date="2019-08" db="EMBL/GenBank/DDBJ databases">
        <authorList>
            <person name="Karlyshev A.V."/>
        </authorList>
    </citation>
    <scope>NUCLEOTIDE SEQUENCE [LARGE SCALE GENOMIC DNA]</scope>
    <source>
        <strain evidence="2 3">Alg18-2.2</strain>
    </source>
</reference>
<dbReference type="OrthoDB" id="5928393at2"/>
<dbReference type="AlphaFoldDB" id="A0A5C8KJK6"/>
<dbReference type="InterPro" id="IPR001054">
    <property type="entry name" value="A/G_cyclase"/>
</dbReference>
<dbReference type="InterPro" id="IPR050697">
    <property type="entry name" value="Adenylyl/Guanylyl_Cyclase_3/4"/>
</dbReference>
<dbReference type="InterPro" id="IPR029787">
    <property type="entry name" value="Nucleotide_cyclase"/>
</dbReference>
<dbReference type="EMBL" id="VRTS01000008">
    <property type="protein sequence ID" value="TXK60782.1"/>
    <property type="molecule type" value="Genomic_DNA"/>
</dbReference>
<evidence type="ECO:0008006" key="4">
    <source>
        <dbReference type="Google" id="ProtNLM"/>
    </source>
</evidence>
<dbReference type="GO" id="GO:0004016">
    <property type="term" value="F:adenylate cyclase activity"/>
    <property type="evidence" value="ECO:0007669"/>
    <property type="project" value="UniProtKB-ARBA"/>
</dbReference>
<feature type="compositionally biased region" description="Low complexity" evidence="1">
    <location>
        <begin position="167"/>
        <end position="188"/>
    </location>
</feature>
<accession>A0A5C8KJK6</accession>
<proteinExistence type="predicted"/>
<dbReference type="Proteomes" id="UP000321248">
    <property type="component" value="Unassembled WGS sequence"/>
</dbReference>
<dbReference type="Gene3D" id="3.30.70.1230">
    <property type="entry name" value="Nucleotide cyclase"/>
    <property type="match status" value="1"/>
</dbReference>
<dbReference type="GO" id="GO:0009190">
    <property type="term" value="P:cyclic nucleotide biosynthetic process"/>
    <property type="evidence" value="ECO:0007669"/>
    <property type="project" value="InterPro"/>
</dbReference>
<dbReference type="PANTHER" id="PTHR43081:SF1">
    <property type="entry name" value="ADENYLATE CYCLASE, TERMINAL-DIFFERENTIATION SPECIFIC"/>
    <property type="match status" value="1"/>
</dbReference>
<dbReference type="PANTHER" id="PTHR43081">
    <property type="entry name" value="ADENYLATE CYCLASE, TERMINAL-DIFFERENTIATION SPECIFIC-RELATED"/>
    <property type="match status" value="1"/>
</dbReference>
<evidence type="ECO:0000256" key="1">
    <source>
        <dbReference type="SAM" id="MobiDB-lite"/>
    </source>
</evidence>
<feature type="region of interest" description="Disordered" evidence="1">
    <location>
        <begin position="268"/>
        <end position="359"/>
    </location>
</feature>
<evidence type="ECO:0000313" key="2">
    <source>
        <dbReference type="EMBL" id="TXK60782.1"/>
    </source>
</evidence>
<feature type="compositionally biased region" description="Pro residues" evidence="1">
    <location>
        <begin position="224"/>
        <end position="235"/>
    </location>
</feature>
<feature type="compositionally biased region" description="Basic and acidic residues" evidence="1">
    <location>
        <begin position="268"/>
        <end position="279"/>
    </location>
</feature>
<feature type="compositionally biased region" description="Low complexity" evidence="1">
    <location>
        <begin position="299"/>
        <end position="308"/>
    </location>
</feature>
<feature type="compositionally biased region" description="Basic residues" evidence="1">
    <location>
        <begin position="238"/>
        <end position="247"/>
    </location>
</feature>
<comment type="caution">
    <text evidence="2">The sequence shown here is derived from an EMBL/GenBank/DDBJ whole genome shotgun (WGS) entry which is preliminary data.</text>
</comment>
<name>A0A5C8KJK6_9GAMM</name>
<keyword evidence="3" id="KW-1185">Reference proteome</keyword>
<organism evidence="2 3">
    <name type="scientific">Alkalisalibacterium limincola</name>
    <dbReference type="NCBI Taxonomy" id="2699169"/>
    <lineage>
        <taxon>Bacteria</taxon>
        <taxon>Pseudomonadati</taxon>
        <taxon>Pseudomonadota</taxon>
        <taxon>Gammaproteobacteria</taxon>
        <taxon>Lysobacterales</taxon>
        <taxon>Lysobacteraceae</taxon>
        <taxon>Alkalisalibacterium</taxon>
    </lineage>
</organism>
<sequence>MSQTASTPQATTRRDPRPRLRTVLVCDLVDSTGLFRTLGDARAAGLLRSHDRLARQLMGAHAGREIDKSDGFLVLFERPAGAVRFALEYQQVVAALGQKEGVDLKARVGIHFGEVLIWRNDADATAAGATTVSVEGLAKPVAARLASLARPGQVLLSDVARNLSQRADAAAPRGRRGPAAGTAGLGRPWRLRTAGRWRSDPGARSGPQPQRTARGATGRWQVPPRAPTVLAPPPAGVGHRRAGRGLRGHAEPDAVPPARCDRLRRARLGGDRLAGEPHRRPALQRRAGNRAAHQPGAVALRQRAAGNARARRAGPDDARARLAVEPAGGQRGGAARGRPRAGVADHRRGRGGACDSAPR</sequence>
<dbReference type="CDD" id="cd07302">
    <property type="entry name" value="CHD"/>
    <property type="match status" value="1"/>
</dbReference>
<gene>
    <name evidence="2" type="ORF">FU658_11695</name>
</gene>
<protein>
    <recommendedName>
        <fullName evidence="4">Adenylate/guanylate cyclase domain-containing protein</fullName>
    </recommendedName>
</protein>
<dbReference type="GO" id="GO:0035556">
    <property type="term" value="P:intracellular signal transduction"/>
    <property type="evidence" value="ECO:0007669"/>
    <property type="project" value="InterPro"/>
</dbReference>
<feature type="compositionally biased region" description="Basic and acidic residues" evidence="1">
    <location>
        <begin position="313"/>
        <end position="322"/>
    </location>
</feature>
<dbReference type="SUPFAM" id="SSF55073">
    <property type="entry name" value="Nucleotide cyclase"/>
    <property type="match status" value="1"/>
</dbReference>